<protein>
    <submittedName>
        <fullName evidence="1">Uncharacterized protein</fullName>
    </submittedName>
</protein>
<dbReference type="RefSeq" id="WP_046371043.1">
    <property type="nucleotide sequence ID" value="NZ_BBWV01000004.1"/>
</dbReference>
<dbReference type="Proteomes" id="UP000033121">
    <property type="component" value="Unassembled WGS sequence"/>
</dbReference>
<comment type="caution">
    <text evidence="1">The sequence shown here is derived from an EMBL/GenBank/DDBJ whole genome shotgun (WGS) entry which is preliminary data.</text>
</comment>
<sequence>MLKKLFLLVLLLPLGLLAQKTIAWKGMQLNALDKQGRKQGEWLFFDSTGTVRMQCAFHNDQPTGPRVFYNSAGDTTLLRFSPEDSSEHFIYYYHGQPISGLFSWVNDKFRIELDRLPEGFSDGDLKDLKTCYTTKIDPLYMFGRARLQEYFSAAYYKSNTIPNWNHNFVLTINASGKVTNVEWADKEDIPANERELFDIFYSMGRWQPFFDTWDAKEIKLTMSLGADLQPITAR</sequence>
<evidence type="ECO:0000313" key="2">
    <source>
        <dbReference type="Proteomes" id="UP000033121"/>
    </source>
</evidence>
<name>A0A0E9N5H5_9BACT</name>
<accession>A0A0E9N5H5</accession>
<reference evidence="1 2" key="1">
    <citation type="submission" date="2015-04" db="EMBL/GenBank/DDBJ databases">
        <title>Whole genome shotgun sequence of Flavihumibacter petaseus NBRC 106054.</title>
        <authorList>
            <person name="Miyazawa S."/>
            <person name="Hosoyama A."/>
            <person name="Hashimoto M."/>
            <person name="Noguchi M."/>
            <person name="Tsuchikane K."/>
            <person name="Ohji S."/>
            <person name="Yamazoe A."/>
            <person name="Ichikawa N."/>
            <person name="Kimura A."/>
            <person name="Fujita N."/>
        </authorList>
    </citation>
    <scope>NUCLEOTIDE SEQUENCE [LARGE SCALE GENOMIC DNA]</scope>
    <source>
        <strain evidence="1 2">NBRC 106054</strain>
    </source>
</reference>
<dbReference type="AlphaFoldDB" id="A0A0E9N5H5"/>
<organism evidence="1 2">
    <name type="scientific">Flavihumibacter petaseus NBRC 106054</name>
    <dbReference type="NCBI Taxonomy" id="1220578"/>
    <lineage>
        <taxon>Bacteria</taxon>
        <taxon>Pseudomonadati</taxon>
        <taxon>Bacteroidota</taxon>
        <taxon>Chitinophagia</taxon>
        <taxon>Chitinophagales</taxon>
        <taxon>Chitinophagaceae</taxon>
        <taxon>Flavihumibacter</taxon>
    </lineage>
</organism>
<dbReference type="OrthoDB" id="9785122at2"/>
<evidence type="ECO:0000313" key="1">
    <source>
        <dbReference type="EMBL" id="GAO45069.1"/>
    </source>
</evidence>
<keyword evidence="2" id="KW-1185">Reference proteome</keyword>
<dbReference type="SUPFAM" id="SSF82185">
    <property type="entry name" value="Histone H3 K4-specific methyltransferase SET7/9 N-terminal domain"/>
    <property type="match status" value="1"/>
</dbReference>
<dbReference type="STRING" id="1220578.FPE01S_04_03120"/>
<gene>
    <name evidence="1" type="ORF">FPE01S_04_03120</name>
</gene>
<dbReference type="EMBL" id="BBWV01000004">
    <property type="protein sequence ID" value="GAO45069.1"/>
    <property type="molecule type" value="Genomic_DNA"/>
</dbReference>
<proteinExistence type="predicted"/>